<feature type="non-terminal residue" evidence="1">
    <location>
        <position position="109"/>
    </location>
</feature>
<accession>A0A433A1V3</accession>
<name>A0A433A1V3_9FUNG</name>
<reference evidence="1 2" key="1">
    <citation type="journal article" date="2018" name="New Phytol.">
        <title>Phylogenomics of Endogonaceae and evolution of mycorrhizas within Mucoromycota.</title>
        <authorList>
            <person name="Chang Y."/>
            <person name="Desiro A."/>
            <person name="Na H."/>
            <person name="Sandor L."/>
            <person name="Lipzen A."/>
            <person name="Clum A."/>
            <person name="Barry K."/>
            <person name="Grigoriev I.V."/>
            <person name="Martin F.M."/>
            <person name="Stajich J.E."/>
            <person name="Smith M.E."/>
            <person name="Bonito G."/>
            <person name="Spatafora J.W."/>
        </authorList>
    </citation>
    <scope>NUCLEOTIDE SEQUENCE [LARGE SCALE GENOMIC DNA]</scope>
    <source>
        <strain evidence="1 2">GMNB39</strain>
    </source>
</reference>
<keyword evidence="2" id="KW-1185">Reference proteome</keyword>
<gene>
    <name evidence="1" type="ORF">BC936DRAFT_141643</name>
</gene>
<dbReference type="Proteomes" id="UP000268093">
    <property type="component" value="Unassembled WGS sequence"/>
</dbReference>
<organism evidence="1 2">
    <name type="scientific">Jimgerdemannia flammicorona</name>
    <dbReference type="NCBI Taxonomy" id="994334"/>
    <lineage>
        <taxon>Eukaryota</taxon>
        <taxon>Fungi</taxon>
        <taxon>Fungi incertae sedis</taxon>
        <taxon>Mucoromycota</taxon>
        <taxon>Mucoromycotina</taxon>
        <taxon>Endogonomycetes</taxon>
        <taxon>Endogonales</taxon>
        <taxon>Endogonaceae</taxon>
        <taxon>Jimgerdemannia</taxon>
    </lineage>
</organism>
<dbReference type="SMART" id="SM01161">
    <property type="entry name" value="DUF1767"/>
    <property type="match status" value="1"/>
</dbReference>
<proteinExistence type="predicted"/>
<sequence length="109" mass="12101">MEAVQADLQNRGWFLSESGIARLKDGIEKEEPSVDDLTDLRQIASSKLPQDIQSLSCVPSPLVLQLQQVLNLSAPTQHQVERPKLLQLSLTDGKKKLKTVEILGELEDV</sequence>
<evidence type="ECO:0000313" key="2">
    <source>
        <dbReference type="Proteomes" id="UP000268093"/>
    </source>
</evidence>
<protein>
    <submittedName>
        <fullName evidence="1">Uncharacterized protein</fullName>
    </submittedName>
</protein>
<dbReference type="AlphaFoldDB" id="A0A433A1V3"/>
<dbReference type="OrthoDB" id="434939at2759"/>
<comment type="caution">
    <text evidence="1">The sequence shown here is derived from an EMBL/GenBank/DDBJ whole genome shotgun (WGS) entry which is preliminary data.</text>
</comment>
<dbReference type="EMBL" id="RBNI01020177">
    <property type="protein sequence ID" value="RUO96668.1"/>
    <property type="molecule type" value="Genomic_DNA"/>
</dbReference>
<evidence type="ECO:0000313" key="1">
    <source>
        <dbReference type="EMBL" id="RUO96668.1"/>
    </source>
</evidence>